<protein>
    <recommendedName>
        <fullName evidence="2">Cupin type-2 domain-containing protein</fullName>
    </recommendedName>
</protein>
<sequence>MPLLTPLSIPRTKVSHLNPITYDHDRAVNAIYKRGDIYFGSQTVPPNNAWSDGTRSFMAPMSDFHLLQTESFHVTSGRGVWYLGDEVIHLNEGEDMVIPPWRAHRFENLPGSTEPLRIEYRYDRQRFAMEESFFRNALTYMDDCRRVGVVPSWFQLCVFCSKAWMVPDVVPVPWVRGVGGEYVRCVVNCVIMWVCSVVGWVVFGYRGSYREYYDPEGEGRKGM</sequence>
<dbReference type="InterPro" id="IPR013096">
    <property type="entry name" value="Cupin_2"/>
</dbReference>
<dbReference type="EMBL" id="ML993596">
    <property type="protein sequence ID" value="KAF2166532.1"/>
    <property type="molecule type" value="Genomic_DNA"/>
</dbReference>
<accession>A0A6A6CKS3</accession>
<proteinExistence type="predicted"/>
<dbReference type="InterPro" id="IPR011051">
    <property type="entry name" value="RmlC_Cupin_sf"/>
</dbReference>
<dbReference type="SUPFAM" id="SSF51182">
    <property type="entry name" value="RmlC-like cupins"/>
    <property type="match status" value="1"/>
</dbReference>
<evidence type="ECO:0000313" key="3">
    <source>
        <dbReference type="EMBL" id="KAF2166532.1"/>
    </source>
</evidence>
<evidence type="ECO:0000259" key="2">
    <source>
        <dbReference type="Pfam" id="PF07883"/>
    </source>
</evidence>
<dbReference type="InterPro" id="IPR014710">
    <property type="entry name" value="RmlC-like_jellyroll"/>
</dbReference>
<dbReference type="OrthoDB" id="9976870at2759"/>
<evidence type="ECO:0000256" key="1">
    <source>
        <dbReference type="SAM" id="Phobius"/>
    </source>
</evidence>
<keyword evidence="1" id="KW-0472">Membrane</keyword>
<gene>
    <name evidence="3" type="ORF">M409DRAFT_66563</name>
</gene>
<name>A0A6A6CKS3_ZASCE</name>
<dbReference type="RefSeq" id="XP_033667421.1">
    <property type="nucleotide sequence ID" value="XM_033816989.1"/>
</dbReference>
<keyword evidence="4" id="KW-1185">Reference proteome</keyword>
<dbReference type="Proteomes" id="UP000799537">
    <property type="component" value="Unassembled WGS sequence"/>
</dbReference>
<feature type="domain" description="Cupin type-2" evidence="2">
    <location>
        <begin position="68"/>
        <end position="109"/>
    </location>
</feature>
<dbReference type="AlphaFoldDB" id="A0A6A6CKS3"/>
<reference evidence="3" key="1">
    <citation type="journal article" date="2020" name="Stud. Mycol.">
        <title>101 Dothideomycetes genomes: a test case for predicting lifestyles and emergence of pathogens.</title>
        <authorList>
            <person name="Haridas S."/>
            <person name="Albert R."/>
            <person name="Binder M."/>
            <person name="Bloem J."/>
            <person name="Labutti K."/>
            <person name="Salamov A."/>
            <person name="Andreopoulos B."/>
            <person name="Baker S."/>
            <person name="Barry K."/>
            <person name="Bills G."/>
            <person name="Bluhm B."/>
            <person name="Cannon C."/>
            <person name="Castanera R."/>
            <person name="Culley D."/>
            <person name="Daum C."/>
            <person name="Ezra D."/>
            <person name="Gonzalez J."/>
            <person name="Henrissat B."/>
            <person name="Kuo A."/>
            <person name="Liang C."/>
            <person name="Lipzen A."/>
            <person name="Lutzoni F."/>
            <person name="Magnuson J."/>
            <person name="Mondo S."/>
            <person name="Nolan M."/>
            <person name="Ohm R."/>
            <person name="Pangilinan J."/>
            <person name="Park H.-J."/>
            <person name="Ramirez L."/>
            <person name="Alfaro M."/>
            <person name="Sun H."/>
            <person name="Tritt A."/>
            <person name="Yoshinaga Y."/>
            <person name="Zwiers L.-H."/>
            <person name="Turgeon B."/>
            <person name="Goodwin S."/>
            <person name="Spatafora J."/>
            <person name="Crous P."/>
            <person name="Grigoriev I."/>
        </authorList>
    </citation>
    <scope>NUCLEOTIDE SEQUENCE</scope>
    <source>
        <strain evidence="3">ATCC 36951</strain>
    </source>
</reference>
<evidence type="ECO:0000313" key="4">
    <source>
        <dbReference type="Proteomes" id="UP000799537"/>
    </source>
</evidence>
<dbReference type="Pfam" id="PF07883">
    <property type="entry name" value="Cupin_2"/>
    <property type="match status" value="1"/>
</dbReference>
<keyword evidence="1" id="KW-0812">Transmembrane</keyword>
<dbReference type="Gene3D" id="2.60.120.10">
    <property type="entry name" value="Jelly Rolls"/>
    <property type="match status" value="1"/>
</dbReference>
<feature type="transmembrane region" description="Helical" evidence="1">
    <location>
        <begin position="185"/>
        <end position="205"/>
    </location>
</feature>
<dbReference type="GeneID" id="54570261"/>
<organism evidence="3 4">
    <name type="scientific">Zasmidium cellare ATCC 36951</name>
    <dbReference type="NCBI Taxonomy" id="1080233"/>
    <lineage>
        <taxon>Eukaryota</taxon>
        <taxon>Fungi</taxon>
        <taxon>Dikarya</taxon>
        <taxon>Ascomycota</taxon>
        <taxon>Pezizomycotina</taxon>
        <taxon>Dothideomycetes</taxon>
        <taxon>Dothideomycetidae</taxon>
        <taxon>Mycosphaerellales</taxon>
        <taxon>Mycosphaerellaceae</taxon>
        <taxon>Zasmidium</taxon>
    </lineage>
</organism>
<keyword evidence="1" id="KW-1133">Transmembrane helix</keyword>